<dbReference type="RefSeq" id="WP_058500546.1">
    <property type="nucleotide sequence ID" value="NZ_CP038273.1"/>
</dbReference>
<name>A0A0W0WNT3_9GAMM</name>
<dbReference type="Pfam" id="PF13524">
    <property type="entry name" value="Glyco_trans_1_2"/>
    <property type="match status" value="1"/>
</dbReference>
<dbReference type="AlphaFoldDB" id="A0A0W0WNT3"/>
<evidence type="ECO:0000313" key="4">
    <source>
        <dbReference type="Proteomes" id="UP000054761"/>
    </source>
</evidence>
<dbReference type="InterPro" id="IPR055259">
    <property type="entry name" value="YkvP/CgeB_Glyco_trans-like"/>
</dbReference>
<feature type="domain" description="Spore protein YkvP/CgeB glycosyl transferase-like" evidence="1">
    <location>
        <begin position="246"/>
        <end position="393"/>
    </location>
</feature>
<dbReference type="PATRIC" id="fig|454.4.peg.160"/>
<dbReference type="SUPFAM" id="SSF53756">
    <property type="entry name" value="UDP-Glycosyltransferase/glycogen phosphorylase"/>
    <property type="match status" value="1"/>
</dbReference>
<evidence type="ECO:0000259" key="1">
    <source>
        <dbReference type="Pfam" id="PF13524"/>
    </source>
</evidence>
<dbReference type="EMBL" id="CP038254">
    <property type="protein sequence ID" value="QBR84507.1"/>
    <property type="molecule type" value="Genomic_DNA"/>
</dbReference>
<dbReference type="Proteomes" id="UP000054761">
    <property type="component" value="Unassembled WGS sequence"/>
</dbReference>
<accession>A0A0W0WNT3</accession>
<sequence>MRNVVAIIHTYARDGELGSYMYELIQAFAQYPVRLHLIITNHLIPNLNSTHLHPSICEKKLVNFINDLNPDFVFTTNRGGITKMMMRELECPIITWMVDRIPFLHHGGDHSDLFCKKDYVITSSHKNVNRLETIYPVLKNRVFFLPFATNLHDFKTEIEKDINVSFIGTLFYCGRINELFNKYSHEPALIQSVIQLMQDIESNYDLDLSEKIEAYSLADFLKKENIDIYKFKGLLANTISSSTRFRLLDAIADLGLKLYGTSNWLNVGPYSNRLLHAFQFDTFIKTREQLATLYQRSRIAVNIPHIQAVDGLPYRVYDILASSALLISNYRENSDLFRLFGKDMPVPLYRNESDLRKKVSYFLKNEEERLAIVKQCNQLVCKNFSFNDRVRQFYEIIGKEINPGKGEIISVDVSIFQKLTSSIIYNPIQNRIIHLLLRSSYLKKMAKNFLPNKMIEFLKNVYLVNKKS</sequence>
<evidence type="ECO:0000313" key="3">
    <source>
        <dbReference type="EMBL" id="QBR84507.1"/>
    </source>
</evidence>
<organism evidence="2 4">
    <name type="scientific">Legionella israelensis</name>
    <dbReference type="NCBI Taxonomy" id="454"/>
    <lineage>
        <taxon>Bacteria</taxon>
        <taxon>Pseudomonadati</taxon>
        <taxon>Pseudomonadota</taxon>
        <taxon>Gammaproteobacteria</taxon>
        <taxon>Legionellales</taxon>
        <taxon>Legionellaceae</taxon>
        <taxon>Legionella</taxon>
    </lineage>
</organism>
<gene>
    <name evidence="3" type="ORF">E3983_09120</name>
    <name evidence="2" type="ORF">Lisr_0153</name>
</gene>
<dbReference type="Proteomes" id="UP000295517">
    <property type="component" value="Chromosome"/>
</dbReference>
<evidence type="ECO:0000313" key="5">
    <source>
        <dbReference type="Proteomes" id="UP000295517"/>
    </source>
</evidence>
<reference evidence="2 4" key="1">
    <citation type="submission" date="2015-11" db="EMBL/GenBank/DDBJ databases">
        <title>Genomic analysis of 38 Legionella species identifies large and diverse effector repertoires.</title>
        <authorList>
            <person name="Burstein D."/>
            <person name="Amaro F."/>
            <person name="Zusman T."/>
            <person name="Lifshitz Z."/>
            <person name="Cohen O."/>
            <person name="Gilbert J.A."/>
            <person name="Pupko T."/>
            <person name="Shuman H.A."/>
            <person name="Segal G."/>
        </authorList>
    </citation>
    <scope>NUCLEOTIDE SEQUENCE [LARGE SCALE GENOMIC DNA]</scope>
    <source>
        <strain evidence="2 4">Bercovier 4</strain>
    </source>
</reference>
<reference evidence="3 5" key="2">
    <citation type="submission" date="2019-03" db="EMBL/GenBank/DDBJ databases">
        <title>Diverse conjugative elements silence natural transformation in Legionella species.</title>
        <authorList>
            <person name="Durieux I."/>
            <person name="Ginevra C."/>
            <person name="Attaiech L."/>
            <person name="Picq K."/>
            <person name="Juan P.A."/>
            <person name="Jarraud S."/>
            <person name="Charpentier X."/>
        </authorList>
    </citation>
    <scope>NUCLEOTIDE SEQUENCE [LARGE SCALE GENOMIC DNA]</scope>
    <source>
        <strain evidence="3 5">HL-0427-4011</strain>
    </source>
</reference>
<protein>
    <submittedName>
        <fullName evidence="3">Glycosyltransferase family 1 protein</fullName>
    </submittedName>
</protein>
<dbReference type="STRING" id="454.Lisr_0153"/>
<proteinExistence type="predicted"/>
<keyword evidence="4" id="KW-1185">Reference proteome</keyword>
<evidence type="ECO:0000313" key="2">
    <source>
        <dbReference type="EMBL" id="KTD33975.1"/>
    </source>
</evidence>
<dbReference type="OrthoDB" id="9179708at2"/>
<dbReference type="EMBL" id="LNYH01000005">
    <property type="protein sequence ID" value="KTD33975.1"/>
    <property type="molecule type" value="Genomic_DNA"/>
</dbReference>